<reference evidence="2 3" key="1">
    <citation type="submission" date="2018-03" db="EMBL/GenBank/DDBJ databases">
        <title>The draft genome of Zobellella sp. 59N8.</title>
        <authorList>
            <person name="Liu L."/>
            <person name="Li L."/>
            <person name="Zhang X."/>
            <person name="Liang L."/>
            <person name="Wang T."/>
        </authorList>
    </citation>
    <scope>NUCLEOTIDE SEQUENCE [LARGE SCALE GENOMIC DNA]</scope>
    <source>
        <strain evidence="2 3">59N8</strain>
    </source>
</reference>
<gene>
    <name evidence="2" type="ORF">C7H85_04695</name>
</gene>
<keyword evidence="3" id="KW-1185">Reference proteome</keyword>
<dbReference type="EMBL" id="PXYG01000001">
    <property type="protein sequence ID" value="PSJ48089.1"/>
    <property type="molecule type" value="Genomic_DNA"/>
</dbReference>
<feature type="transmembrane region" description="Helical" evidence="1">
    <location>
        <begin position="6"/>
        <end position="22"/>
    </location>
</feature>
<dbReference type="Proteomes" id="UP000240243">
    <property type="component" value="Unassembled WGS sequence"/>
</dbReference>
<keyword evidence="1" id="KW-0472">Membrane</keyword>
<comment type="caution">
    <text evidence="2">The sequence shown here is derived from an EMBL/GenBank/DDBJ whole genome shotgun (WGS) entry which is preliminary data.</text>
</comment>
<evidence type="ECO:0000313" key="2">
    <source>
        <dbReference type="EMBL" id="PSJ48089.1"/>
    </source>
</evidence>
<feature type="transmembrane region" description="Helical" evidence="1">
    <location>
        <begin position="173"/>
        <end position="201"/>
    </location>
</feature>
<keyword evidence="1" id="KW-1133">Transmembrane helix</keyword>
<feature type="transmembrane region" description="Helical" evidence="1">
    <location>
        <begin position="27"/>
        <end position="47"/>
    </location>
</feature>
<name>A0A2P7RD15_9GAMM</name>
<organism evidence="2 3">
    <name type="scientific">Zobellella endophytica</name>
    <dbReference type="NCBI Taxonomy" id="2116700"/>
    <lineage>
        <taxon>Bacteria</taxon>
        <taxon>Pseudomonadati</taxon>
        <taxon>Pseudomonadota</taxon>
        <taxon>Gammaproteobacteria</taxon>
        <taxon>Aeromonadales</taxon>
        <taxon>Aeromonadaceae</taxon>
        <taxon>Zobellella</taxon>
    </lineage>
</organism>
<protein>
    <submittedName>
        <fullName evidence="2">Uncharacterized protein</fullName>
    </submittedName>
</protein>
<feature type="transmembrane region" description="Helical" evidence="1">
    <location>
        <begin position="53"/>
        <end position="69"/>
    </location>
</feature>
<dbReference type="AlphaFoldDB" id="A0A2P7RD15"/>
<sequence>MGLDLLIQTLLPAIAAGVIGWWRPSAFWWVAGLAVWVTIGWASSWYFWPSRGIHWLPFVFWAPALAALVPGQAGRLLHWGLVSGVFLLALWTLLPRYPEAILGLVAFWLWQGWREWRGVPGRAGPGVVLGAGMFALVVALGGSLLLAQVMGAMAVLAGFLWLAGLTRGSADAAMAGAYVLLLTLCWQFIPMDWWLVLLALVPPLVEQGLRRRGAWPASLAAVVATLLVGALSLWLVWPQDSLY</sequence>
<evidence type="ECO:0000256" key="1">
    <source>
        <dbReference type="SAM" id="Phobius"/>
    </source>
</evidence>
<proteinExistence type="predicted"/>
<evidence type="ECO:0000313" key="3">
    <source>
        <dbReference type="Proteomes" id="UP000240243"/>
    </source>
</evidence>
<keyword evidence="1" id="KW-0812">Transmembrane</keyword>
<accession>A0A2P7RD15</accession>
<feature type="transmembrane region" description="Helical" evidence="1">
    <location>
        <begin position="128"/>
        <end position="161"/>
    </location>
</feature>
<feature type="transmembrane region" description="Helical" evidence="1">
    <location>
        <begin position="213"/>
        <end position="237"/>
    </location>
</feature>
<dbReference type="OrthoDB" id="5587028at2"/>
<dbReference type="RefSeq" id="WP_106728501.1">
    <property type="nucleotide sequence ID" value="NZ_PXYG01000001.1"/>
</dbReference>